<name>A0A3M7QMN0_BRAPC</name>
<dbReference type="Proteomes" id="UP000276133">
    <property type="component" value="Unassembled WGS sequence"/>
</dbReference>
<organism evidence="1 2">
    <name type="scientific">Brachionus plicatilis</name>
    <name type="common">Marine rotifer</name>
    <name type="synonym">Brachionus muelleri</name>
    <dbReference type="NCBI Taxonomy" id="10195"/>
    <lineage>
        <taxon>Eukaryota</taxon>
        <taxon>Metazoa</taxon>
        <taxon>Spiralia</taxon>
        <taxon>Gnathifera</taxon>
        <taxon>Rotifera</taxon>
        <taxon>Eurotatoria</taxon>
        <taxon>Monogononta</taxon>
        <taxon>Pseudotrocha</taxon>
        <taxon>Ploima</taxon>
        <taxon>Brachionidae</taxon>
        <taxon>Brachionus</taxon>
    </lineage>
</organism>
<sequence length="68" mass="8096">MDWHVMVANFVNGLADHSPEKDTKICRHQMYETDYGRVFAKVDHNIGIFENEKCLQKNEKQTCYFAYH</sequence>
<comment type="caution">
    <text evidence="1">The sequence shown here is derived from an EMBL/GenBank/DDBJ whole genome shotgun (WGS) entry which is preliminary data.</text>
</comment>
<evidence type="ECO:0000313" key="1">
    <source>
        <dbReference type="EMBL" id="RNA12707.1"/>
    </source>
</evidence>
<reference evidence="1 2" key="1">
    <citation type="journal article" date="2018" name="Sci. Rep.">
        <title>Genomic signatures of local adaptation to the degree of environmental predictability in rotifers.</title>
        <authorList>
            <person name="Franch-Gras L."/>
            <person name="Hahn C."/>
            <person name="Garcia-Roger E.M."/>
            <person name="Carmona M.J."/>
            <person name="Serra M."/>
            <person name="Gomez A."/>
        </authorList>
    </citation>
    <scope>NUCLEOTIDE SEQUENCE [LARGE SCALE GENOMIC DNA]</scope>
    <source>
        <strain evidence="1">HYR1</strain>
    </source>
</reference>
<dbReference type="EMBL" id="REGN01005631">
    <property type="protein sequence ID" value="RNA12707.1"/>
    <property type="molecule type" value="Genomic_DNA"/>
</dbReference>
<protein>
    <submittedName>
        <fullName evidence="1">Uncharacterized protein</fullName>
    </submittedName>
</protein>
<accession>A0A3M7QMN0</accession>
<evidence type="ECO:0000313" key="2">
    <source>
        <dbReference type="Proteomes" id="UP000276133"/>
    </source>
</evidence>
<dbReference type="AlphaFoldDB" id="A0A3M7QMN0"/>
<gene>
    <name evidence="1" type="ORF">BpHYR1_018967</name>
</gene>
<keyword evidence="2" id="KW-1185">Reference proteome</keyword>
<proteinExistence type="predicted"/>